<evidence type="ECO:0008006" key="3">
    <source>
        <dbReference type="Google" id="ProtNLM"/>
    </source>
</evidence>
<evidence type="ECO:0000313" key="2">
    <source>
        <dbReference type="Proteomes" id="UP000187185"/>
    </source>
</evidence>
<dbReference type="Proteomes" id="UP000187185">
    <property type="component" value="Chromosome"/>
</dbReference>
<proteinExistence type="predicted"/>
<sequence length="153" mass="17556">MQAPAARTLDCNELWSFDAETSTQSLVGGIALCEWCHLTQHSGRAANLGRAEHVIDVLAHINRWSRQRAWRDFDESAERFRSMSRIEWDLDVSLLAGWISLAEFPDLHVPTRDRRRLGNSFNKQRPLTPVEIVGDTPAVIWDWDSRVEVIDDC</sequence>
<reference evidence="1 2" key="1">
    <citation type="submission" date="2016-12" db="EMBL/GenBank/DDBJ databases">
        <title>Complete genome sequence of Microbacterium aurum KACC 15219.</title>
        <authorList>
            <person name="Jung Y."/>
            <person name="Shin J.-H."/>
            <person name="Lee Y.-J."/>
            <person name="Yi H."/>
            <person name="Bahn Y.-S."/>
            <person name="Kim J.F."/>
            <person name="Lee D.-W."/>
        </authorList>
    </citation>
    <scope>NUCLEOTIDE SEQUENCE [LARGE SCALE GENOMIC DNA]</scope>
    <source>
        <strain evidence="1 2">KACC 15219</strain>
    </source>
</reference>
<accession>A0A1P8UBF6</accession>
<evidence type="ECO:0000313" key="1">
    <source>
        <dbReference type="EMBL" id="APZ35447.1"/>
    </source>
</evidence>
<gene>
    <name evidence="1" type="ORF">BOH66_15260</name>
</gene>
<dbReference type="KEGG" id="maur:BOH66_15260"/>
<keyword evidence="2" id="KW-1185">Reference proteome</keyword>
<organism evidence="1 2">
    <name type="scientific">Microbacterium aurum</name>
    <dbReference type="NCBI Taxonomy" id="36805"/>
    <lineage>
        <taxon>Bacteria</taxon>
        <taxon>Bacillati</taxon>
        <taxon>Actinomycetota</taxon>
        <taxon>Actinomycetes</taxon>
        <taxon>Micrococcales</taxon>
        <taxon>Microbacteriaceae</taxon>
        <taxon>Microbacterium</taxon>
    </lineage>
</organism>
<dbReference type="STRING" id="36805.BOH66_15260"/>
<name>A0A1P8UBF6_9MICO</name>
<dbReference type="AlphaFoldDB" id="A0A1P8UBF6"/>
<dbReference type="EMBL" id="CP018762">
    <property type="protein sequence ID" value="APZ35447.1"/>
    <property type="molecule type" value="Genomic_DNA"/>
</dbReference>
<protein>
    <recommendedName>
        <fullName evidence="3">HNH endonuclease</fullName>
    </recommendedName>
</protein>